<evidence type="ECO:0000256" key="1">
    <source>
        <dbReference type="SAM" id="MobiDB-lite"/>
    </source>
</evidence>
<feature type="region of interest" description="Disordered" evidence="1">
    <location>
        <begin position="236"/>
        <end position="271"/>
    </location>
</feature>
<name>A0A9K3D0M9_9EUKA</name>
<organism evidence="2 3">
    <name type="scientific">Kipferlia bialata</name>
    <dbReference type="NCBI Taxonomy" id="797122"/>
    <lineage>
        <taxon>Eukaryota</taxon>
        <taxon>Metamonada</taxon>
        <taxon>Carpediemonas-like organisms</taxon>
        <taxon>Kipferlia</taxon>
    </lineage>
</organism>
<accession>A0A9K3D0M9</accession>
<keyword evidence="3" id="KW-1185">Reference proteome</keyword>
<protein>
    <submittedName>
        <fullName evidence="2">Uncharacterized protein</fullName>
    </submittedName>
</protein>
<feature type="compositionally biased region" description="Basic and acidic residues" evidence="1">
    <location>
        <begin position="37"/>
        <end position="60"/>
    </location>
</feature>
<evidence type="ECO:0000313" key="3">
    <source>
        <dbReference type="Proteomes" id="UP000265618"/>
    </source>
</evidence>
<comment type="caution">
    <text evidence="2">The sequence shown here is derived from an EMBL/GenBank/DDBJ whole genome shotgun (WGS) entry which is preliminary data.</text>
</comment>
<feature type="compositionally biased region" description="Basic and acidic residues" evidence="1">
    <location>
        <begin position="249"/>
        <end position="271"/>
    </location>
</feature>
<feature type="compositionally biased region" description="Basic and acidic residues" evidence="1">
    <location>
        <begin position="141"/>
        <end position="162"/>
    </location>
</feature>
<dbReference type="Proteomes" id="UP000265618">
    <property type="component" value="Unassembled WGS sequence"/>
</dbReference>
<feature type="compositionally biased region" description="Polar residues" evidence="1">
    <location>
        <begin position="95"/>
        <end position="104"/>
    </location>
</feature>
<sequence length="271" mass="30577">ALGLESSADTLSMHRASSVASLHEAMMAAGEEEGEGERERHTHSDRERDVDRPHRERDIPLRSSRARHRLERTMSVDDLERDLEREREQERERMGSTQGYTSPYASLRGGRAQRERERERSGRFHPLSTGSEESETEPSSEGERERQRDRERETEREREKDAAPVARPSLTMSGPISPHSPHSPQSPLPHSPMSPTEVSLFPVYSNDGRNSPSIDRRLKNADIASALSELHSYLDAAGEGSPSLSTKGWEGEREGERERDGASDGERRLSF</sequence>
<gene>
    <name evidence="2" type="ORF">KIPB_008786</name>
</gene>
<evidence type="ECO:0000313" key="2">
    <source>
        <dbReference type="EMBL" id="GIQ86859.1"/>
    </source>
</evidence>
<feature type="non-terminal residue" evidence="2">
    <location>
        <position position="1"/>
    </location>
</feature>
<dbReference type="AlphaFoldDB" id="A0A9K3D0M9"/>
<feature type="compositionally biased region" description="Basic and acidic residues" evidence="1">
    <location>
        <begin position="112"/>
        <end position="122"/>
    </location>
</feature>
<feature type="compositionally biased region" description="Low complexity" evidence="1">
    <location>
        <begin position="173"/>
        <end position="183"/>
    </location>
</feature>
<proteinExistence type="predicted"/>
<reference evidence="2 3" key="1">
    <citation type="journal article" date="2018" name="PLoS ONE">
        <title>The draft genome of Kipferlia bialata reveals reductive genome evolution in fornicate parasites.</title>
        <authorList>
            <person name="Tanifuji G."/>
            <person name="Takabayashi S."/>
            <person name="Kume K."/>
            <person name="Takagi M."/>
            <person name="Nakayama T."/>
            <person name="Kamikawa R."/>
            <person name="Inagaki Y."/>
            <person name="Hashimoto T."/>
        </authorList>
    </citation>
    <scope>NUCLEOTIDE SEQUENCE [LARGE SCALE GENOMIC DNA]</scope>
    <source>
        <strain evidence="2">NY0173</strain>
    </source>
</reference>
<feature type="region of interest" description="Disordered" evidence="1">
    <location>
        <begin position="1"/>
        <end position="216"/>
    </location>
</feature>
<dbReference type="EMBL" id="BDIP01002809">
    <property type="protein sequence ID" value="GIQ86859.1"/>
    <property type="molecule type" value="Genomic_DNA"/>
</dbReference>
<feature type="compositionally biased region" description="Basic and acidic residues" evidence="1">
    <location>
        <begin position="82"/>
        <end position="94"/>
    </location>
</feature>